<dbReference type="Gene3D" id="2.60.410.10">
    <property type="entry name" value="D-Ala-D-Ala carboxypeptidase, C-terminal domain"/>
    <property type="match status" value="1"/>
</dbReference>
<dbReference type="PRINTS" id="PR00725">
    <property type="entry name" value="DADACBPTASE1"/>
</dbReference>
<dbReference type="SUPFAM" id="SSF56601">
    <property type="entry name" value="beta-lactamase/transpeptidase-like"/>
    <property type="match status" value="1"/>
</dbReference>
<reference evidence="18 19" key="1">
    <citation type="submission" date="2017-02" db="EMBL/GenBank/DDBJ databases">
        <title>The complete genomic sequence of a novel cold adapted crude oil-degrading bacterium Planococcus qaidamina Y42.</title>
        <authorList>
            <person name="Yang R."/>
        </authorList>
    </citation>
    <scope>NUCLEOTIDE SEQUENCE [LARGE SCALE GENOMIC DNA]</scope>
    <source>
        <strain evidence="18 19">Y42</strain>
    </source>
</reference>
<dbReference type="SMART" id="SM00936">
    <property type="entry name" value="PBP5_C"/>
    <property type="match status" value="1"/>
</dbReference>
<keyword evidence="8" id="KW-0378">Hydrolase</keyword>
<comment type="pathway">
    <text evidence="2">Cell wall biogenesis; peptidoglycan biosynthesis.</text>
</comment>
<dbReference type="GO" id="GO:0008360">
    <property type="term" value="P:regulation of cell shape"/>
    <property type="evidence" value="ECO:0007669"/>
    <property type="project" value="UniProtKB-KW"/>
</dbReference>
<keyword evidence="6" id="KW-0645">Protease</keyword>
<evidence type="ECO:0000256" key="11">
    <source>
        <dbReference type="ARBA" id="ARBA00023316"/>
    </source>
</evidence>
<protein>
    <recommendedName>
        <fullName evidence="4">serine-type D-Ala-D-Ala carboxypeptidase</fullName>
        <ecNumber evidence="4">3.4.16.4</ecNumber>
    </recommendedName>
</protein>
<feature type="active site" description="Acyl-ester intermediate" evidence="13">
    <location>
        <position position="55"/>
    </location>
</feature>
<evidence type="ECO:0000256" key="2">
    <source>
        <dbReference type="ARBA" id="ARBA00004752"/>
    </source>
</evidence>
<dbReference type="GO" id="GO:0071555">
    <property type="term" value="P:cell wall organization"/>
    <property type="evidence" value="ECO:0007669"/>
    <property type="project" value="UniProtKB-KW"/>
</dbReference>
<dbReference type="InterPro" id="IPR012338">
    <property type="entry name" value="Beta-lactam/transpept-like"/>
</dbReference>
<evidence type="ECO:0000256" key="7">
    <source>
        <dbReference type="ARBA" id="ARBA00022729"/>
    </source>
</evidence>
<dbReference type="Gene3D" id="3.40.710.10">
    <property type="entry name" value="DD-peptidase/beta-lactamase superfamily"/>
    <property type="match status" value="1"/>
</dbReference>
<evidence type="ECO:0000256" key="9">
    <source>
        <dbReference type="ARBA" id="ARBA00022960"/>
    </source>
</evidence>
<comment type="catalytic activity">
    <reaction evidence="12">
        <text>Preferential cleavage: (Ac)2-L-Lys-D-Ala-|-D-Ala. Also transpeptidation of peptidyl-alanyl moieties that are N-acyl substituents of D-alanine.</text>
        <dbReference type="EC" id="3.4.16.4"/>
    </reaction>
</comment>
<feature type="binding site" evidence="14">
    <location>
        <position position="244"/>
    </location>
    <ligand>
        <name>substrate</name>
    </ligand>
</feature>
<gene>
    <name evidence="18" type="ORF">B0X71_00060</name>
</gene>
<dbReference type="EMBL" id="CP019640">
    <property type="protein sequence ID" value="AQQ51686.1"/>
    <property type="molecule type" value="Genomic_DNA"/>
</dbReference>
<dbReference type="SUPFAM" id="SSF69189">
    <property type="entry name" value="Penicillin-binding protein associated domain"/>
    <property type="match status" value="1"/>
</dbReference>
<dbReference type="KEGG" id="pmar:B0X71_00060"/>
<feature type="active site" evidence="13">
    <location>
        <position position="119"/>
    </location>
</feature>
<dbReference type="InterPro" id="IPR001967">
    <property type="entry name" value="Peptidase_S11_N"/>
</dbReference>
<dbReference type="UniPathway" id="UPA00219"/>
<evidence type="ECO:0000256" key="16">
    <source>
        <dbReference type="SAM" id="SignalP"/>
    </source>
</evidence>
<evidence type="ECO:0000256" key="4">
    <source>
        <dbReference type="ARBA" id="ARBA00012448"/>
    </source>
</evidence>
<keyword evidence="9" id="KW-0133">Cell shape</keyword>
<feature type="chain" id="PRO_5011981179" description="serine-type D-Ala-D-Ala carboxypeptidase" evidence="16">
    <location>
        <begin position="22"/>
        <end position="437"/>
    </location>
</feature>
<dbReference type="AlphaFoldDB" id="A0A1Q2KU82"/>
<dbReference type="GO" id="GO:0009002">
    <property type="term" value="F:serine-type D-Ala-D-Ala carboxypeptidase activity"/>
    <property type="evidence" value="ECO:0007669"/>
    <property type="project" value="UniProtKB-EC"/>
</dbReference>
<dbReference type="GO" id="GO:0009252">
    <property type="term" value="P:peptidoglycan biosynthetic process"/>
    <property type="evidence" value="ECO:0007669"/>
    <property type="project" value="UniProtKB-UniPathway"/>
</dbReference>
<comment type="function">
    <text evidence="1">Removes C-terminal D-alanyl residues from sugar-peptide cell wall precursors.</text>
</comment>
<keyword evidence="10" id="KW-0573">Peptidoglycan synthesis</keyword>
<evidence type="ECO:0000259" key="17">
    <source>
        <dbReference type="SMART" id="SM00936"/>
    </source>
</evidence>
<evidence type="ECO:0000313" key="18">
    <source>
        <dbReference type="EMBL" id="AQQ51686.1"/>
    </source>
</evidence>
<keyword evidence="7 16" id="KW-0732">Signal</keyword>
<feature type="active site" description="Proton acceptor" evidence="13">
    <location>
        <position position="58"/>
    </location>
</feature>
<evidence type="ECO:0000256" key="6">
    <source>
        <dbReference type="ARBA" id="ARBA00022670"/>
    </source>
</evidence>
<dbReference type="RefSeq" id="WP_232336744.1">
    <property type="nucleotide sequence ID" value="NZ_CP019640.1"/>
</dbReference>
<evidence type="ECO:0000256" key="12">
    <source>
        <dbReference type="ARBA" id="ARBA00034000"/>
    </source>
</evidence>
<evidence type="ECO:0000256" key="15">
    <source>
        <dbReference type="RuleBase" id="RU004016"/>
    </source>
</evidence>
<accession>A0A1Q2KU82</accession>
<keyword evidence="5 18" id="KW-0121">Carboxypeptidase</keyword>
<dbReference type="Pfam" id="PF07943">
    <property type="entry name" value="PBP5_C"/>
    <property type="match status" value="1"/>
</dbReference>
<sequence>MIAALVVIMLLSLVPPGTARAEAPILYADAAILVDADTGRILYAHNADESLGVASMTKMMTEYLLLQAIAEGRVSWDQEYEVTDFVHALSIAPGLANVPLRRGETYSVKELYEAMAIYSANAATVGLTEILAGSEGEFVKMMNATAEELGLEGTEFVNSTGLGNSDMLGHPPAGTDPDGENVMTARSVAKLSKRLLEDYPEVLETARLPYKTFRKGTSEEILMRNWNFMLEGLTLEYEGMDGLKTGTTNFAGYCFTGTAKRDGRRLIAVVMNTTNESGGGSHVTRFHAARQLLDYGFEEFSVEEIVPAGYQFPAHETLIVEKGKQQQVGIAAAEPLHLLIETADRALYRPELILKNSVAKNEMLEAPVKEGQQIGIIKVERIMGTDYGFLDSQSAATGVVTTEAVERAGRFALALESSIDFMSAARLNVAEFVQELF</sequence>
<organism evidence="18 19">
    <name type="scientific">Planococcus lenghuensis</name>
    <dbReference type="NCBI Taxonomy" id="2213202"/>
    <lineage>
        <taxon>Bacteria</taxon>
        <taxon>Bacillati</taxon>
        <taxon>Bacillota</taxon>
        <taxon>Bacilli</taxon>
        <taxon>Bacillales</taxon>
        <taxon>Caryophanaceae</taxon>
        <taxon>Planococcus</taxon>
    </lineage>
</organism>
<dbReference type="PANTHER" id="PTHR21581">
    <property type="entry name" value="D-ALANYL-D-ALANINE CARBOXYPEPTIDASE"/>
    <property type="match status" value="1"/>
</dbReference>
<name>A0A1Q2KU82_9BACL</name>
<dbReference type="EC" id="3.4.16.4" evidence="4"/>
<dbReference type="InterPro" id="IPR037167">
    <property type="entry name" value="Peptidase_S11_C_sf"/>
</dbReference>
<evidence type="ECO:0000256" key="10">
    <source>
        <dbReference type="ARBA" id="ARBA00022984"/>
    </source>
</evidence>
<evidence type="ECO:0000256" key="1">
    <source>
        <dbReference type="ARBA" id="ARBA00003217"/>
    </source>
</evidence>
<feature type="domain" description="Peptidase S11 D-Ala-D-Ala carboxypeptidase A C-terminal" evidence="17">
    <location>
        <begin position="300"/>
        <end position="407"/>
    </location>
</feature>
<evidence type="ECO:0000256" key="13">
    <source>
        <dbReference type="PIRSR" id="PIRSR618044-1"/>
    </source>
</evidence>
<evidence type="ECO:0000256" key="8">
    <source>
        <dbReference type="ARBA" id="ARBA00022801"/>
    </source>
</evidence>
<dbReference type="GO" id="GO:0006508">
    <property type="term" value="P:proteolysis"/>
    <property type="evidence" value="ECO:0007669"/>
    <property type="project" value="UniProtKB-KW"/>
</dbReference>
<dbReference type="InterPro" id="IPR018044">
    <property type="entry name" value="Peptidase_S11"/>
</dbReference>
<dbReference type="Proteomes" id="UP000188184">
    <property type="component" value="Chromosome"/>
</dbReference>
<dbReference type="Pfam" id="PF00768">
    <property type="entry name" value="Peptidase_S11"/>
    <property type="match status" value="1"/>
</dbReference>
<feature type="signal peptide" evidence="16">
    <location>
        <begin position="1"/>
        <end position="21"/>
    </location>
</feature>
<evidence type="ECO:0000313" key="19">
    <source>
        <dbReference type="Proteomes" id="UP000188184"/>
    </source>
</evidence>
<comment type="similarity">
    <text evidence="3 15">Belongs to the peptidase S11 family.</text>
</comment>
<proteinExistence type="inferred from homology"/>
<dbReference type="InterPro" id="IPR012907">
    <property type="entry name" value="Peptidase_S11_C"/>
</dbReference>
<evidence type="ECO:0000256" key="3">
    <source>
        <dbReference type="ARBA" id="ARBA00007164"/>
    </source>
</evidence>
<keyword evidence="11" id="KW-0961">Cell wall biogenesis/degradation</keyword>
<evidence type="ECO:0000256" key="5">
    <source>
        <dbReference type="ARBA" id="ARBA00022645"/>
    </source>
</evidence>
<dbReference type="PANTHER" id="PTHR21581:SF11">
    <property type="entry name" value="D-ALANYL-D-ALANINE CARBOXYPEPTIDASE DACA"/>
    <property type="match status" value="1"/>
</dbReference>
<evidence type="ECO:0000256" key="14">
    <source>
        <dbReference type="PIRSR" id="PIRSR618044-2"/>
    </source>
</evidence>
<keyword evidence="19" id="KW-1185">Reference proteome</keyword>
<dbReference type="InterPro" id="IPR015956">
    <property type="entry name" value="Peniciliin-bd_prot_C_sf"/>
</dbReference>